<accession>A0AAV2ACT1</accession>
<reference evidence="2 3" key="1">
    <citation type="submission" date="2024-04" db="EMBL/GenBank/DDBJ databases">
        <authorList>
            <person name="Rising A."/>
            <person name="Reimegard J."/>
            <person name="Sonavane S."/>
            <person name="Akerstrom W."/>
            <person name="Nylinder S."/>
            <person name="Hedman E."/>
            <person name="Kallberg Y."/>
        </authorList>
    </citation>
    <scope>NUCLEOTIDE SEQUENCE [LARGE SCALE GENOMIC DNA]</scope>
</reference>
<gene>
    <name evidence="2" type="ORF">LARSCL_LOCUS11743</name>
</gene>
<evidence type="ECO:0000313" key="2">
    <source>
        <dbReference type="EMBL" id="CAL1281735.1"/>
    </source>
</evidence>
<proteinExistence type="predicted"/>
<evidence type="ECO:0000256" key="1">
    <source>
        <dbReference type="SAM" id="Phobius"/>
    </source>
</evidence>
<dbReference type="EMBL" id="CAXIEN010000148">
    <property type="protein sequence ID" value="CAL1281735.1"/>
    <property type="molecule type" value="Genomic_DNA"/>
</dbReference>
<keyword evidence="1" id="KW-1133">Transmembrane helix</keyword>
<feature type="non-terminal residue" evidence="2">
    <location>
        <position position="56"/>
    </location>
</feature>
<keyword evidence="1" id="KW-0812">Transmembrane</keyword>
<sequence>MFVPVPLYKSWRSVWWYRTSEKSYIMKFWIVLFFTLLALTSAYKMGGGGGYRGGGG</sequence>
<comment type="caution">
    <text evidence="2">The sequence shown here is derived from an EMBL/GenBank/DDBJ whole genome shotgun (WGS) entry which is preliminary data.</text>
</comment>
<feature type="transmembrane region" description="Helical" evidence="1">
    <location>
        <begin position="24"/>
        <end position="43"/>
    </location>
</feature>
<organism evidence="2 3">
    <name type="scientific">Larinioides sclopetarius</name>
    <dbReference type="NCBI Taxonomy" id="280406"/>
    <lineage>
        <taxon>Eukaryota</taxon>
        <taxon>Metazoa</taxon>
        <taxon>Ecdysozoa</taxon>
        <taxon>Arthropoda</taxon>
        <taxon>Chelicerata</taxon>
        <taxon>Arachnida</taxon>
        <taxon>Araneae</taxon>
        <taxon>Araneomorphae</taxon>
        <taxon>Entelegynae</taxon>
        <taxon>Araneoidea</taxon>
        <taxon>Araneidae</taxon>
        <taxon>Larinioides</taxon>
    </lineage>
</organism>
<dbReference type="Proteomes" id="UP001497382">
    <property type="component" value="Unassembled WGS sequence"/>
</dbReference>
<evidence type="ECO:0000313" key="3">
    <source>
        <dbReference type="Proteomes" id="UP001497382"/>
    </source>
</evidence>
<name>A0AAV2ACT1_9ARAC</name>
<keyword evidence="1" id="KW-0472">Membrane</keyword>
<keyword evidence="3" id="KW-1185">Reference proteome</keyword>
<dbReference type="AlphaFoldDB" id="A0AAV2ACT1"/>
<protein>
    <submittedName>
        <fullName evidence="2">Uncharacterized protein</fullName>
    </submittedName>
</protein>